<keyword evidence="1" id="KW-1185">Reference proteome</keyword>
<evidence type="ECO:0000313" key="2">
    <source>
        <dbReference type="RefSeq" id="XP_030759669.1"/>
    </source>
</evidence>
<dbReference type="RefSeq" id="XP_030759669.1">
    <property type="nucleotide sequence ID" value="XM_030903809.1"/>
</dbReference>
<dbReference type="SMART" id="SM00718">
    <property type="entry name" value="DM4_12"/>
    <property type="match status" value="1"/>
</dbReference>
<dbReference type="AlphaFoldDB" id="A0A6J2Y912"/>
<dbReference type="GeneID" id="115885048"/>
<name>A0A6J2Y912_SITOR</name>
<dbReference type="InParanoid" id="A0A6J2Y912"/>
<dbReference type="OrthoDB" id="6340174at2759"/>
<dbReference type="KEGG" id="soy:115885048"/>
<dbReference type="PANTHER" id="PTHR21398:SF22">
    <property type="entry name" value="IP12060P-RELATED"/>
    <property type="match status" value="1"/>
</dbReference>
<dbReference type="Pfam" id="PF07841">
    <property type="entry name" value="DM4_12"/>
    <property type="match status" value="1"/>
</dbReference>
<organism evidence="1 2">
    <name type="scientific">Sitophilus oryzae</name>
    <name type="common">Rice weevil</name>
    <name type="synonym">Curculio oryzae</name>
    <dbReference type="NCBI Taxonomy" id="7048"/>
    <lineage>
        <taxon>Eukaryota</taxon>
        <taxon>Metazoa</taxon>
        <taxon>Ecdysozoa</taxon>
        <taxon>Arthropoda</taxon>
        <taxon>Hexapoda</taxon>
        <taxon>Insecta</taxon>
        <taxon>Pterygota</taxon>
        <taxon>Neoptera</taxon>
        <taxon>Endopterygota</taxon>
        <taxon>Coleoptera</taxon>
        <taxon>Polyphaga</taxon>
        <taxon>Cucujiformia</taxon>
        <taxon>Curculionidae</taxon>
        <taxon>Dryophthorinae</taxon>
        <taxon>Sitophilus</taxon>
    </lineage>
</organism>
<proteinExistence type="predicted"/>
<sequence length="209" mass="24174">MHICGHLYSHLLNYWHKSKWVVFMIICFVQEIYTYNVTNWKYHFPEESGMGLYAAVAWPLTDINIDVFGAVFFEAYYSLPDNQTTYEYPPVIAVRSFGRKLVYDTLETKLNSKGYPGKACLLRSICEAASYSMQHLNGVLGDLFHILLTPSTTNDTNEDYFSEYWEAEETGSKTQNCEQYNSCHVLLVMCKLQSSLRYLPLLLAFSYPP</sequence>
<reference evidence="2" key="1">
    <citation type="submission" date="2025-08" db="UniProtKB">
        <authorList>
            <consortium name="RefSeq"/>
        </authorList>
    </citation>
    <scope>IDENTIFICATION</scope>
    <source>
        <tissue evidence="2">Gonads</tissue>
    </source>
</reference>
<accession>A0A6J2Y912</accession>
<dbReference type="Proteomes" id="UP000504635">
    <property type="component" value="Unplaced"/>
</dbReference>
<gene>
    <name evidence="2" type="primary">LOC115885048</name>
</gene>
<dbReference type="InterPro" id="IPR006631">
    <property type="entry name" value="DM4_12"/>
</dbReference>
<protein>
    <submittedName>
        <fullName evidence="2">Uncharacterized protein LOC115885048</fullName>
    </submittedName>
</protein>
<evidence type="ECO:0000313" key="1">
    <source>
        <dbReference type="Proteomes" id="UP000504635"/>
    </source>
</evidence>
<dbReference type="PANTHER" id="PTHR21398">
    <property type="entry name" value="AGAP007094-PA"/>
    <property type="match status" value="1"/>
</dbReference>